<accession>A0A8S1NPB1</accession>
<proteinExistence type="predicted"/>
<comment type="caution">
    <text evidence="2">The sequence shown here is derived from an EMBL/GenBank/DDBJ whole genome shotgun (WGS) entry which is preliminary data.</text>
</comment>
<dbReference type="AlphaFoldDB" id="A0A8S1NPB1"/>
<name>A0A8S1NPB1_9CILI</name>
<keyword evidence="3" id="KW-1185">Reference proteome</keyword>
<evidence type="ECO:0000313" key="1">
    <source>
        <dbReference type="EMBL" id="CAD8092174.1"/>
    </source>
</evidence>
<reference evidence="2" key="1">
    <citation type="submission" date="2021-01" db="EMBL/GenBank/DDBJ databases">
        <authorList>
            <consortium name="Genoscope - CEA"/>
            <person name="William W."/>
        </authorList>
    </citation>
    <scope>NUCLEOTIDE SEQUENCE</scope>
</reference>
<dbReference type="EMBL" id="CAJJDN010000058">
    <property type="protein sequence ID" value="CAD8092174.1"/>
    <property type="molecule type" value="Genomic_DNA"/>
</dbReference>
<organism evidence="2 3">
    <name type="scientific">Paramecium sonneborni</name>
    <dbReference type="NCBI Taxonomy" id="65129"/>
    <lineage>
        <taxon>Eukaryota</taxon>
        <taxon>Sar</taxon>
        <taxon>Alveolata</taxon>
        <taxon>Ciliophora</taxon>
        <taxon>Intramacronucleata</taxon>
        <taxon>Oligohymenophorea</taxon>
        <taxon>Peniculida</taxon>
        <taxon>Parameciidae</taxon>
        <taxon>Paramecium</taxon>
    </lineage>
</organism>
<dbReference type="OrthoDB" id="284228at2759"/>
<dbReference type="EMBL" id="CAJJDN010000058">
    <property type="protein sequence ID" value="CAD8092176.1"/>
    <property type="molecule type" value="Genomic_DNA"/>
</dbReference>
<evidence type="ECO:0000313" key="3">
    <source>
        <dbReference type="Proteomes" id="UP000692954"/>
    </source>
</evidence>
<evidence type="ECO:0000313" key="2">
    <source>
        <dbReference type="EMBL" id="CAD8092176.1"/>
    </source>
</evidence>
<sequence>MDFKVQSDKCILSNLNRHSFGPSPKAVKINNKRLKRECKSVMEVSFKKNDQIIMVENWKKYNEDVSNLESQPPVKRFKETGCTGCKIF</sequence>
<gene>
    <name evidence="1" type="ORF">PSON_ATCC_30995.1.T0580270</name>
    <name evidence="2" type="ORF">PSON_ATCC_30995.1.T0580271</name>
</gene>
<dbReference type="Proteomes" id="UP000692954">
    <property type="component" value="Unassembled WGS sequence"/>
</dbReference>
<protein>
    <submittedName>
        <fullName evidence="2">Uncharacterized protein</fullName>
    </submittedName>
</protein>